<accession>A0A0F7ZYM8</accession>
<dbReference type="PANTHER" id="PTHR38791">
    <property type="entry name" value="ZN(II)2CYS6 TRANSCRIPTION FACTOR (EUROFUNG)-RELATED-RELATED"/>
    <property type="match status" value="1"/>
</dbReference>
<evidence type="ECO:0000313" key="2">
    <source>
        <dbReference type="Proteomes" id="UP000054481"/>
    </source>
</evidence>
<dbReference type="InterPro" id="IPR053175">
    <property type="entry name" value="DHMBA_Reg_Transcription_Factor"/>
</dbReference>
<name>A0A0F7ZYM8_9HYPO</name>
<dbReference type="AlphaFoldDB" id="A0A0F7ZYM8"/>
<evidence type="ECO:0000313" key="1">
    <source>
        <dbReference type="EMBL" id="KJZ72747.1"/>
    </source>
</evidence>
<gene>
    <name evidence="1" type="ORF">HIM_07822</name>
</gene>
<protein>
    <submittedName>
        <fullName evidence="1">Uncharacterized protein</fullName>
    </submittedName>
</protein>
<proteinExistence type="predicted"/>
<sequence length="310" mass="34777">MGAAQGMVSWSYHVGGAIQLAKNIGREKLLSTKYGQGMFSALRLQMIINCMSNAKDQKKGVNWRMHGTREDTPAIDCQQLMTQIASTRKVAERLMASSANDVELENMIKRCQADNADLEQWAENPPVSWKYTALAWKTEAKDGDTAHSEVYQDRIDVYHQNCSIGAVWNMMRAGRIGLALLMIRCAARVSTVNDYCSTPTYALASQICIGTITEIIAGIPFGLGWFAQRRHLLPQKEQFGSGEARPQKAIEVLPLIRILAILNVLDFVTHSQRWWARGRARHIANELGIKHAETMSQSDEERLSMVILRD</sequence>
<keyword evidence="2" id="KW-1185">Reference proteome</keyword>
<dbReference type="Proteomes" id="UP000054481">
    <property type="component" value="Unassembled WGS sequence"/>
</dbReference>
<organism evidence="1 2">
    <name type="scientific">Hirsutella minnesotensis 3608</name>
    <dbReference type="NCBI Taxonomy" id="1043627"/>
    <lineage>
        <taxon>Eukaryota</taxon>
        <taxon>Fungi</taxon>
        <taxon>Dikarya</taxon>
        <taxon>Ascomycota</taxon>
        <taxon>Pezizomycotina</taxon>
        <taxon>Sordariomycetes</taxon>
        <taxon>Hypocreomycetidae</taxon>
        <taxon>Hypocreales</taxon>
        <taxon>Ophiocordycipitaceae</taxon>
        <taxon>Hirsutella</taxon>
    </lineage>
</organism>
<dbReference type="PANTHER" id="PTHR38791:SF13">
    <property type="entry name" value="ZN(2)-C6 FUNGAL-TYPE DOMAIN-CONTAINING PROTEIN"/>
    <property type="match status" value="1"/>
</dbReference>
<dbReference type="EMBL" id="KQ030542">
    <property type="protein sequence ID" value="KJZ72747.1"/>
    <property type="molecule type" value="Genomic_DNA"/>
</dbReference>
<reference evidence="1 2" key="1">
    <citation type="journal article" date="2014" name="Genome Biol. Evol.">
        <title>Comparative genomics and transcriptomics analyses reveal divergent lifestyle features of nematode endoparasitic fungus Hirsutella minnesotensis.</title>
        <authorList>
            <person name="Lai Y."/>
            <person name="Liu K."/>
            <person name="Zhang X."/>
            <person name="Zhang X."/>
            <person name="Li K."/>
            <person name="Wang N."/>
            <person name="Shu C."/>
            <person name="Wu Y."/>
            <person name="Wang C."/>
            <person name="Bushley K.E."/>
            <person name="Xiang M."/>
            <person name="Liu X."/>
        </authorList>
    </citation>
    <scope>NUCLEOTIDE SEQUENCE [LARGE SCALE GENOMIC DNA]</scope>
    <source>
        <strain evidence="1 2">3608</strain>
    </source>
</reference>